<evidence type="ECO:0000256" key="4">
    <source>
        <dbReference type="ARBA" id="ARBA00022982"/>
    </source>
</evidence>
<evidence type="ECO:0000256" key="3">
    <source>
        <dbReference type="ARBA" id="ARBA00022723"/>
    </source>
</evidence>
<dbReference type="OrthoDB" id="9805828at2"/>
<dbReference type="GO" id="GO:0009055">
    <property type="term" value="F:electron transfer activity"/>
    <property type="evidence" value="ECO:0007669"/>
    <property type="project" value="InterPro"/>
</dbReference>
<accession>A0A4P8IX86</accession>
<name>A0A4P8IX86_9BURK</name>
<keyword evidence="10" id="KW-1185">Reference proteome</keyword>
<keyword evidence="5 6" id="KW-0408">Iron</keyword>
<evidence type="ECO:0000313" key="10">
    <source>
        <dbReference type="Proteomes" id="UP000298656"/>
    </source>
</evidence>
<dbReference type="AlphaFoldDB" id="A0A4P8IX86"/>
<evidence type="ECO:0000313" key="9">
    <source>
        <dbReference type="EMBL" id="QCP53111.1"/>
    </source>
</evidence>
<evidence type="ECO:0000256" key="2">
    <source>
        <dbReference type="ARBA" id="ARBA00022617"/>
    </source>
</evidence>
<dbReference type="KEGG" id="tvl:FAZ95_28935"/>
<evidence type="ECO:0000259" key="8">
    <source>
        <dbReference type="PROSITE" id="PS51007"/>
    </source>
</evidence>
<dbReference type="Proteomes" id="UP000298656">
    <property type="component" value="Chromosome 2"/>
</dbReference>
<dbReference type="GO" id="GO:0046872">
    <property type="term" value="F:metal ion binding"/>
    <property type="evidence" value="ECO:0007669"/>
    <property type="project" value="UniProtKB-KW"/>
</dbReference>
<dbReference type="SUPFAM" id="SSF46626">
    <property type="entry name" value="Cytochrome c"/>
    <property type="match status" value="1"/>
</dbReference>
<keyword evidence="3 6" id="KW-0479">Metal-binding</keyword>
<dbReference type="Pfam" id="PF00034">
    <property type="entry name" value="Cytochrom_C"/>
    <property type="match status" value="1"/>
</dbReference>
<dbReference type="PRINTS" id="PR00604">
    <property type="entry name" value="CYTCHRMECIAB"/>
</dbReference>
<dbReference type="GO" id="GO:0020037">
    <property type="term" value="F:heme binding"/>
    <property type="evidence" value="ECO:0007669"/>
    <property type="project" value="InterPro"/>
</dbReference>
<dbReference type="PROSITE" id="PS51007">
    <property type="entry name" value="CYTC"/>
    <property type="match status" value="1"/>
</dbReference>
<keyword evidence="2 6" id="KW-0349">Heme</keyword>
<dbReference type="PANTHER" id="PTHR11961">
    <property type="entry name" value="CYTOCHROME C"/>
    <property type="match status" value="1"/>
</dbReference>
<evidence type="ECO:0000256" key="5">
    <source>
        <dbReference type="ARBA" id="ARBA00023004"/>
    </source>
</evidence>
<dbReference type="InterPro" id="IPR036909">
    <property type="entry name" value="Cyt_c-like_dom_sf"/>
</dbReference>
<dbReference type="Gene3D" id="1.10.760.10">
    <property type="entry name" value="Cytochrome c-like domain"/>
    <property type="match status" value="1"/>
</dbReference>
<sequence length="129" mass="13406">MKTSPTIFRRLTILAGAAHAAAAIAGPAAAQDVAAGNTAFAQCAACHSVDDTNGVGPSLKGVVGRQAGTFPGFRFSRAMKGFNKPWDEKILDAYLTNPQAAVPGNIMPFSGVTDAKERADIIAYLKTLK</sequence>
<feature type="chain" id="PRO_5020460057" evidence="7">
    <location>
        <begin position="31"/>
        <end position="129"/>
    </location>
</feature>
<dbReference type="InterPro" id="IPR009056">
    <property type="entry name" value="Cyt_c-like_dom"/>
</dbReference>
<keyword evidence="1" id="KW-0813">Transport</keyword>
<dbReference type="InterPro" id="IPR002327">
    <property type="entry name" value="Cyt_c_1A/1B"/>
</dbReference>
<feature type="domain" description="Cytochrome c" evidence="8">
    <location>
        <begin position="31"/>
        <end position="129"/>
    </location>
</feature>
<dbReference type="EMBL" id="CP040078">
    <property type="protein sequence ID" value="QCP53111.1"/>
    <property type="molecule type" value="Genomic_DNA"/>
</dbReference>
<feature type="signal peptide" evidence="7">
    <location>
        <begin position="1"/>
        <end position="30"/>
    </location>
</feature>
<protein>
    <submittedName>
        <fullName evidence="9">Cytochrome c family protein</fullName>
    </submittedName>
</protein>
<evidence type="ECO:0000256" key="6">
    <source>
        <dbReference type="PROSITE-ProRule" id="PRU00433"/>
    </source>
</evidence>
<reference evidence="9 10" key="1">
    <citation type="submission" date="2019-05" db="EMBL/GenBank/DDBJ databases">
        <title>Burkholderia sp. DHOD12, isolated from subtropical forest soil.</title>
        <authorList>
            <person name="Gao Z.-H."/>
            <person name="Qiu L.-H."/>
        </authorList>
    </citation>
    <scope>NUCLEOTIDE SEQUENCE [LARGE SCALE GENOMIC DNA]</scope>
    <source>
        <strain evidence="9 10">DHOD12</strain>
    </source>
</reference>
<evidence type="ECO:0000256" key="7">
    <source>
        <dbReference type="SAM" id="SignalP"/>
    </source>
</evidence>
<dbReference type="RefSeq" id="WP_137335882.1">
    <property type="nucleotide sequence ID" value="NZ_CP040078.1"/>
</dbReference>
<proteinExistence type="predicted"/>
<gene>
    <name evidence="9" type="ORF">FAZ95_28935</name>
</gene>
<keyword evidence="7" id="KW-0732">Signal</keyword>
<keyword evidence="4" id="KW-0249">Electron transport</keyword>
<evidence type="ECO:0000256" key="1">
    <source>
        <dbReference type="ARBA" id="ARBA00022448"/>
    </source>
</evidence>
<organism evidence="9 10">
    <name type="scientific">Trinickia violacea</name>
    <dbReference type="NCBI Taxonomy" id="2571746"/>
    <lineage>
        <taxon>Bacteria</taxon>
        <taxon>Pseudomonadati</taxon>
        <taxon>Pseudomonadota</taxon>
        <taxon>Betaproteobacteria</taxon>
        <taxon>Burkholderiales</taxon>
        <taxon>Burkholderiaceae</taxon>
        <taxon>Trinickia</taxon>
    </lineage>
</organism>